<evidence type="ECO:0000256" key="8">
    <source>
        <dbReference type="HAMAP-Rule" id="MF_00490"/>
    </source>
</evidence>
<dbReference type="eggNOG" id="COG2045">
    <property type="taxonomic scope" value="Bacteria"/>
</dbReference>
<protein>
    <recommendedName>
        <fullName evidence="4 8">Probable 2-phosphosulfolactate phosphatase</fullName>
        <ecNumber evidence="3 8">3.1.3.71</ecNumber>
    </recommendedName>
</protein>
<dbReference type="EC" id="3.1.3.71" evidence="3 8"/>
<dbReference type="Pfam" id="PF04029">
    <property type="entry name" value="2-ph_phosp"/>
    <property type="match status" value="1"/>
</dbReference>
<dbReference type="STRING" id="868595.Desca_1837"/>
<evidence type="ECO:0000256" key="6">
    <source>
        <dbReference type="ARBA" id="ARBA00022842"/>
    </source>
</evidence>
<sequence length="273" mass="28908">MKVAVIPTADAVTKESVVNKSVVMFDILRASSTISTALANGCKEVIPVVEVEDAFAVAKTLSENTFIIGGERGALKVPGFHLGNSPLEYTADVVSGKTVILTTTNGTKATSRAAAGASQVFIGSLLNISALARRIMEQGKDVVLVCAGTRGKFSLDDTLAAGMMVRELVQLWRNRPDAPASTIQVAEQNKPGVVYLDEVPVISGHALVLEDAAVAALRLAEAYLDNPLRGLYDCLHGQKLAQLGFAADLAYCAQVDILDVVPVYQDGKIIIER</sequence>
<dbReference type="KEGG" id="dca:Desca_1837"/>
<evidence type="ECO:0000256" key="7">
    <source>
        <dbReference type="ARBA" id="ARBA00033711"/>
    </source>
</evidence>
<dbReference type="HAMAP" id="MF_00490">
    <property type="entry name" value="ComB"/>
    <property type="match status" value="1"/>
</dbReference>
<evidence type="ECO:0000313" key="9">
    <source>
        <dbReference type="EMBL" id="AEF94682.1"/>
    </source>
</evidence>
<dbReference type="Proteomes" id="UP000009226">
    <property type="component" value="Chromosome"/>
</dbReference>
<dbReference type="PANTHER" id="PTHR37311:SF1">
    <property type="entry name" value="2-PHOSPHOSULFOLACTATE PHOSPHATASE-RELATED"/>
    <property type="match status" value="1"/>
</dbReference>
<organism evidence="9 10">
    <name type="scientific">Desulfotomaculum nigrificans (strain DSM 14880 / VKM B-2319 / CO-1-SRB)</name>
    <name type="common">Desulfotomaculum carboxydivorans</name>
    <dbReference type="NCBI Taxonomy" id="868595"/>
    <lineage>
        <taxon>Bacteria</taxon>
        <taxon>Bacillati</taxon>
        <taxon>Bacillota</taxon>
        <taxon>Clostridia</taxon>
        <taxon>Eubacteriales</taxon>
        <taxon>Desulfotomaculaceae</taxon>
        <taxon>Desulfotomaculum</taxon>
    </lineage>
</organism>
<keyword evidence="10" id="KW-1185">Reference proteome</keyword>
<evidence type="ECO:0000313" key="10">
    <source>
        <dbReference type="Proteomes" id="UP000009226"/>
    </source>
</evidence>
<dbReference type="GO" id="GO:0000287">
    <property type="term" value="F:magnesium ion binding"/>
    <property type="evidence" value="ECO:0007669"/>
    <property type="project" value="UniProtKB-UniRule"/>
</dbReference>
<dbReference type="HOGENOM" id="CLU_070028_0_0_9"/>
<evidence type="ECO:0000256" key="4">
    <source>
        <dbReference type="ARBA" id="ARBA00021948"/>
    </source>
</evidence>
<dbReference type="InterPro" id="IPR005238">
    <property type="entry name" value="ComB-like"/>
</dbReference>
<accession>F6B8B8</accession>
<evidence type="ECO:0000256" key="5">
    <source>
        <dbReference type="ARBA" id="ARBA00022801"/>
    </source>
</evidence>
<keyword evidence="5 8" id="KW-0378">Hydrolase</keyword>
<comment type="cofactor">
    <cofactor evidence="1 8">
        <name>Mg(2+)</name>
        <dbReference type="ChEBI" id="CHEBI:18420"/>
    </cofactor>
</comment>
<comment type="catalytic activity">
    <reaction evidence="7 8">
        <text>(2R)-O-phospho-3-sulfolactate + H2O = (2R)-3-sulfolactate + phosphate</text>
        <dbReference type="Rhea" id="RHEA:23416"/>
        <dbReference type="ChEBI" id="CHEBI:15377"/>
        <dbReference type="ChEBI" id="CHEBI:15597"/>
        <dbReference type="ChEBI" id="CHEBI:43474"/>
        <dbReference type="ChEBI" id="CHEBI:58738"/>
        <dbReference type="EC" id="3.1.3.71"/>
    </reaction>
</comment>
<dbReference type="GO" id="GO:0050532">
    <property type="term" value="F:2-phosphosulfolactate phosphatase activity"/>
    <property type="evidence" value="ECO:0007669"/>
    <property type="project" value="UniProtKB-UniRule"/>
</dbReference>
<dbReference type="EMBL" id="CP002736">
    <property type="protein sequence ID" value="AEF94682.1"/>
    <property type="molecule type" value="Genomic_DNA"/>
</dbReference>
<reference evidence="9" key="1">
    <citation type="submission" date="2011-05" db="EMBL/GenBank/DDBJ databases">
        <title>Complete sequence of Desulfotomaculum carboxydivorans CO-1-SRB.</title>
        <authorList>
            <consortium name="US DOE Joint Genome Institute"/>
            <person name="Lucas S."/>
            <person name="Han J."/>
            <person name="Lapidus A."/>
            <person name="Cheng J.-F."/>
            <person name="Goodwin L."/>
            <person name="Pitluck S."/>
            <person name="Peters L."/>
            <person name="Mikhailova N."/>
            <person name="Lu M."/>
            <person name="Han C."/>
            <person name="Tapia R."/>
            <person name="Land M."/>
            <person name="Hauser L."/>
            <person name="Kyrpides N."/>
            <person name="Ivanova N."/>
            <person name="Pagani I."/>
            <person name="Stams A."/>
            <person name="Plugge C."/>
            <person name="Muyzer G."/>
            <person name="Kuever J."/>
            <person name="Parshina S."/>
            <person name="Ivanova A."/>
            <person name="Nazina T."/>
            <person name="Woyke T."/>
        </authorList>
    </citation>
    <scope>NUCLEOTIDE SEQUENCE [LARGE SCALE GENOMIC DNA]</scope>
    <source>
        <strain evidence="9">CO-1-SRB</strain>
    </source>
</reference>
<name>F6B8B8_DESCC</name>
<comment type="similarity">
    <text evidence="2 8">Belongs to the ComB family.</text>
</comment>
<keyword evidence="6 8" id="KW-0460">Magnesium</keyword>
<evidence type="ECO:0000256" key="2">
    <source>
        <dbReference type="ARBA" id="ARBA00009997"/>
    </source>
</evidence>
<dbReference type="Gene3D" id="3.90.1560.10">
    <property type="entry name" value="ComB-like"/>
    <property type="match status" value="1"/>
</dbReference>
<dbReference type="AlphaFoldDB" id="F6B8B8"/>
<dbReference type="RefSeq" id="WP_003544334.1">
    <property type="nucleotide sequence ID" value="NC_015565.1"/>
</dbReference>
<dbReference type="SUPFAM" id="SSF142823">
    <property type="entry name" value="ComB-like"/>
    <property type="match status" value="1"/>
</dbReference>
<gene>
    <name evidence="8" type="primary">comB</name>
    <name evidence="9" type="ordered locus">Desca_1837</name>
</gene>
<proteinExistence type="inferred from homology"/>
<dbReference type="InterPro" id="IPR036702">
    <property type="entry name" value="ComB-like_sf"/>
</dbReference>
<evidence type="ECO:0000256" key="1">
    <source>
        <dbReference type="ARBA" id="ARBA00001946"/>
    </source>
</evidence>
<dbReference type="GO" id="GO:0050545">
    <property type="term" value="F:sulfopyruvate decarboxylase activity"/>
    <property type="evidence" value="ECO:0007669"/>
    <property type="project" value="TreeGrafter"/>
</dbReference>
<evidence type="ECO:0000256" key="3">
    <source>
        <dbReference type="ARBA" id="ARBA00012953"/>
    </source>
</evidence>
<dbReference type="PANTHER" id="PTHR37311">
    <property type="entry name" value="2-PHOSPHOSULFOLACTATE PHOSPHATASE-RELATED"/>
    <property type="match status" value="1"/>
</dbReference>